<keyword evidence="1 2" id="KW-0732">Signal</keyword>
<feature type="chain" id="PRO_5041916937" evidence="2">
    <location>
        <begin position="26"/>
        <end position="229"/>
    </location>
</feature>
<dbReference type="EMBL" id="JAAEDH010000027">
    <property type="protein sequence ID" value="MBR0657158.1"/>
    <property type="molecule type" value="Genomic_DNA"/>
</dbReference>
<keyword evidence="3" id="KW-0449">Lipoprotein</keyword>
<reference evidence="3" key="1">
    <citation type="submission" date="2020-01" db="EMBL/GenBank/DDBJ databases">
        <authorList>
            <person name="Rat A."/>
        </authorList>
    </citation>
    <scope>NUCLEOTIDE SEQUENCE</scope>
    <source>
        <strain evidence="3">LMG 28251</strain>
    </source>
</reference>
<name>A0AAF1K162_9PROT</name>
<dbReference type="InterPro" id="IPR029046">
    <property type="entry name" value="LolA/LolB/LppX"/>
</dbReference>
<sequence>MHRRALIAFTLAPALALAQTQPRRAAPPPAPPPAQRGSTVLAGAERAAVLGRVEAYLGGIRTLKARFLQLAQNGATAEGTAWIQRPGRMRFDYDPPTPMLLVASFGQFLFYDRELRSPSVVPTSATPLGILLQENLRLSGAVTIEEVAREGGFLAVTLFRTDSPGDGRLTLIMDETPMQLRQWVVLDTQNRTTRVTLSRIETGLTFDTAIFAFNDPRFFEPGGLGAPQR</sequence>
<accession>A0AAF1K162</accession>
<evidence type="ECO:0000313" key="4">
    <source>
        <dbReference type="Proteomes" id="UP001196068"/>
    </source>
</evidence>
<dbReference type="Proteomes" id="UP001196068">
    <property type="component" value="Unassembled WGS sequence"/>
</dbReference>
<dbReference type="PANTHER" id="PTHR35869">
    <property type="entry name" value="OUTER-MEMBRANE LIPOPROTEIN CARRIER PROTEIN"/>
    <property type="match status" value="1"/>
</dbReference>
<gene>
    <name evidence="3" type="ORF">GXW79_18925</name>
</gene>
<evidence type="ECO:0000256" key="2">
    <source>
        <dbReference type="SAM" id="SignalP"/>
    </source>
</evidence>
<dbReference type="AlphaFoldDB" id="A0AAF1K162"/>
<dbReference type="Gene3D" id="2.50.20.10">
    <property type="entry name" value="Lipoprotein localisation LolA/LolB/LppX"/>
    <property type="match status" value="1"/>
</dbReference>
<evidence type="ECO:0000313" key="3">
    <source>
        <dbReference type="EMBL" id="MBR0657158.1"/>
    </source>
</evidence>
<protein>
    <submittedName>
        <fullName evidence="3">Outer membrane lipoprotein carrier protein LolA</fullName>
    </submittedName>
</protein>
<evidence type="ECO:0000256" key="1">
    <source>
        <dbReference type="ARBA" id="ARBA00022729"/>
    </source>
</evidence>
<keyword evidence="4" id="KW-1185">Reference proteome</keyword>
<proteinExistence type="predicted"/>
<organism evidence="3 4">
    <name type="scientific">Plastoroseomonas arctica</name>
    <dbReference type="NCBI Taxonomy" id="1509237"/>
    <lineage>
        <taxon>Bacteria</taxon>
        <taxon>Pseudomonadati</taxon>
        <taxon>Pseudomonadota</taxon>
        <taxon>Alphaproteobacteria</taxon>
        <taxon>Acetobacterales</taxon>
        <taxon>Acetobacteraceae</taxon>
        <taxon>Plastoroseomonas</taxon>
    </lineage>
</organism>
<comment type="caution">
    <text evidence="3">The sequence shown here is derived from an EMBL/GenBank/DDBJ whole genome shotgun (WGS) entry which is preliminary data.</text>
</comment>
<feature type="signal peptide" evidence="2">
    <location>
        <begin position="1"/>
        <end position="25"/>
    </location>
</feature>
<dbReference type="InterPro" id="IPR004564">
    <property type="entry name" value="OM_lipoprot_carrier_LolA-like"/>
</dbReference>
<dbReference type="Pfam" id="PF03548">
    <property type="entry name" value="LolA"/>
    <property type="match status" value="1"/>
</dbReference>
<dbReference type="SUPFAM" id="SSF89392">
    <property type="entry name" value="Prokaryotic lipoproteins and lipoprotein localization factors"/>
    <property type="match status" value="1"/>
</dbReference>
<reference evidence="3" key="2">
    <citation type="journal article" date="2021" name="Syst. Appl. Microbiol.">
        <title>Roseomonas hellenica sp. nov., isolated from roots of wild-growing Alkanna tinctoria.</title>
        <authorList>
            <person name="Rat A."/>
            <person name="Naranjo H.D."/>
            <person name="Lebbe L."/>
            <person name="Cnockaert M."/>
            <person name="Krigas N."/>
            <person name="Grigoriadou K."/>
            <person name="Maloupa E."/>
            <person name="Willems A."/>
        </authorList>
    </citation>
    <scope>NUCLEOTIDE SEQUENCE</scope>
    <source>
        <strain evidence="3">LMG 28251</strain>
    </source>
</reference>
<dbReference type="PANTHER" id="PTHR35869:SF1">
    <property type="entry name" value="OUTER-MEMBRANE LIPOPROTEIN CARRIER PROTEIN"/>
    <property type="match status" value="1"/>
</dbReference>
<dbReference type="CDD" id="cd16325">
    <property type="entry name" value="LolA"/>
    <property type="match status" value="1"/>
</dbReference>